<dbReference type="PANTHER" id="PTHR21047">
    <property type="entry name" value="DTDP-6-DEOXY-D-GLUCOSE-3,5 EPIMERASE"/>
    <property type="match status" value="1"/>
</dbReference>
<gene>
    <name evidence="4" type="ORF">OP10G_2700</name>
</gene>
<dbReference type="SUPFAM" id="SSF51182">
    <property type="entry name" value="RmlC-like cupins"/>
    <property type="match status" value="1"/>
</dbReference>
<comment type="function">
    <text evidence="3">Catalyzes the epimerization of the C3' and C5'positions of dTDP-6-deoxy-D-xylo-4-hexulose, forming dTDP-6-deoxy-L-lyxo-4-hexulose.</text>
</comment>
<dbReference type="InterPro" id="IPR011051">
    <property type="entry name" value="RmlC_Cupin_sf"/>
</dbReference>
<dbReference type="AlphaFoldDB" id="A0A068NRD2"/>
<dbReference type="EC" id="5.1.3.13" evidence="3"/>
<comment type="pathway">
    <text evidence="3">Carbohydrate biosynthesis; dTDP-L-rhamnose biosynthesis.</text>
</comment>
<dbReference type="OrthoDB" id="9778205at2"/>
<evidence type="ECO:0000256" key="2">
    <source>
        <dbReference type="PIRSR" id="PIRSR600888-3"/>
    </source>
</evidence>
<dbReference type="InterPro" id="IPR014710">
    <property type="entry name" value="RmlC-like_jellyroll"/>
</dbReference>
<comment type="subunit">
    <text evidence="3">Homodimer.</text>
</comment>
<feature type="active site" description="Proton donor" evidence="1">
    <location>
        <position position="130"/>
    </location>
</feature>
<dbReference type="UniPathway" id="UPA00124"/>
<dbReference type="CDD" id="cd00438">
    <property type="entry name" value="cupin_RmlC"/>
    <property type="match status" value="1"/>
</dbReference>
<dbReference type="Proteomes" id="UP000027982">
    <property type="component" value="Chromosome"/>
</dbReference>
<keyword evidence="3" id="KW-0413">Isomerase</keyword>
<dbReference type="GO" id="GO:0019305">
    <property type="term" value="P:dTDP-rhamnose biosynthetic process"/>
    <property type="evidence" value="ECO:0007669"/>
    <property type="project" value="UniProtKB-UniRule"/>
</dbReference>
<dbReference type="GO" id="GO:0005829">
    <property type="term" value="C:cytosol"/>
    <property type="evidence" value="ECO:0007669"/>
    <property type="project" value="TreeGrafter"/>
</dbReference>
<dbReference type="EMBL" id="CP007139">
    <property type="protein sequence ID" value="AIE86068.1"/>
    <property type="molecule type" value="Genomic_DNA"/>
</dbReference>
<evidence type="ECO:0000313" key="4">
    <source>
        <dbReference type="EMBL" id="AIE86068.1"/>
    </source>
</evidence>
<reference evidence="4 5" key="1">
    <citation type="journal article" date="2014" name="PLoS ONE">
        <title>The first complete genome sequence of the class fimbriimonadia in the phylum armatimonadetes.</title>
        <authorList>
            <person name="Hu Z.Y."/>
            <person name="Wang Y.Z."/>
            <person name="Im W.T."/>
            <person name="Wang S.Y."/>
            <person name="Zhao G.P."/>
            <person name="Zheng H.J."/>
            <person name="Quan Z.X."/>
        </authorList>
    </citation>
    <scope>NUCLEOTIDE SEQUENCE [LARGE SCALE GENOMIC DNA]</scope>
    <source>
        <strain evidence="4">Gsoil 348</strain>
    </source>
</reference>
<dbReference type="eggNOG" id="COG1898">
    <property type="taxonomic scope" value="Bacteria"/>
</dbReference>
<dbReference type="InterPro" id="IPR000888">
    <property type="entry name" value="RmlC-like"/>
</dbReference>
<dbReference type="Gene3D" id="2.60.120.10">
    <property type="entry name" value="Jelly Rolls"/>
    <property type="match status" value="1"/>
</dbReference>
<evidence type="ECO:0000256" key="3">
    <source>
        <dbReference type="RuleBase" id="RU364069"/>
    </source>
</evidence>
<evidence type="ECO:0000313" key="5">
    <source>
        <dbReference type="Proteomes" id="UP000027982"/>
    </source>
</evidence>
<organism evidence="4 5">
    <name type="scientific">Fimbriimonas ginsengisoli Gsoil 348</name>
    <dbReference type="NCBI Taxonomy" id="661478"/>
    <lineage>
        <taxon>Bacteria</taxon>
        <taxon>Bacillati</taxon>
        <taxon>Armatimonadota</taxon>
        <taxon>Fimbriimonadia</taxon>
        <taxon>Fimbriimonadales</taxon>
        <taxon>Fimbriimonadaceae</taxon>
        <taxon>Fimbriimonas</taxon>
    </lineage>
</organism>
<comment type="similarity">
    <text evidence="3">Belongs to the dTDP-4-dehydrorhamnose 3,5-epimerase family.</text>
</comment>
<dbReference type="Pfam" id="PF00908">
    <property type="entry name" value="dTDP_sugar_isom"/>
    <property type="match status" value="1"/>
</dbReference>
<comment type="catalytic activity">
    <reaction evidence="3">
        <text>dTDP-4-dehydro-6-deoxy-alpha-D-glucose = dTDP-4-dehydro-beta-L-rhamnose</text>
        <dbReference type="Rhea" id="RHEA:16969"/>
        <dbReference type="ChEBI" id="CHEBI:57649"/>
        <dbReference type="ChEBI" id="CHEBI:62830"/>
        <dbReference type="EC" id="5.1.3.13"/>
    </reaction>
</comment>
<proteinExistence type="inferred from homology"/>
<evidence type="ECO:0000256" key="1">
    <source>
        <dbReference type="PIRSR" id="PIRSR600888-1"/>
    </source>
</evidence>
<accession>A0A068NRD2</accession>
<dbReference type="STRING" id="661478.OP10G_2700"/>
<dbReference type="PANTHER" id="PTHR21047:SF2">
    <property type="entry name" value="THYMIDINE DIPHOSPHO-4-KETO-RHAMNOSE 3,5-EPIMERASE"/>
    <property type="match status" value="1"/>
</dbReference>
<feature type="active site" description="Proton acceptor" evidence="1">
    <location>
        <position position="61"/>
    </location>
</feature>
<dbReference type="GO" id="GO:0000271">
    <property type="term" value="P:polysaccharide biosynthetic process"/>
    <property type="evidence" value="ECO:0007669"/>
    <property type="project" value="TreeGrafter"/>
</dbReference>
<protein>
    <recommendedName>
        <fullName evidence="3">dTDP-4-dehydrorhamnose 3,5-epimerase</fullName>
        <ecNumber evidence="3">5.1.3.13</ecNumber>
    </recommendedName>
    <alternativeName>
        <fullName evidence="3">Thymidine diphospho-4-keto-rhamnose 3,5-epimerase</fullName>
    </alternativeName>
</protein>
<dbReference type="HOGENOM" id="CLU_090940_1_1_0"/>
<dbReference type="GO" id="GO:0008830">
    <property type="term" value="F:dTDP-4-dehydrorhamnose 3,5-epimerase activity"/>
    <property type="evidence" value="ECO:0007669"/>
    <property type="project" value="UniProtKB-UniRule"/>
</dbReference>
<sequence>MNVLPTRLPGLVLIEPRVLEDSRGYFFEAYQEERYRQAGLSDAFVQDNVSISKAGVLRGIHLQNPQPQGKLVQVLQGAVWDVAVDLRYGSATFGQWEGFELSVANHHQLYIPPGFGHGFVVLQGPAMLGYKCTAAYHAAGDMTVRYDDPDLAIEWPVTEGLIVSDKDRAGMSLREVPRERLTLS</sequence>
<feature type="site" description="Participates in a stacking interaction with the thymidine ring of dTDP-4-oxo-6-deoxyglucose" evidence="2">
    <location>
        <position position="136"/>
    </location>
</feature>
<dbReference type="NCBIfam" id="TIGR01221">
    <property type="entry name" value="rmlC"/>
    <property type="match status" value="1"/>
</dbReference>
<dbReference type="KEGG" id="fgi:OP10G_2700"/>
<keyword evidence="5" id="KW-1185">Reference proteome</keyword>
<name>A0A068NRD2_FIMGI</name>